<dbReference type="Proteomes" id="UP000322983">
    <property type="component" value="Chromosome"/>
</dbReference>
<accession>A0A510DU09</accession>
<dbReference type="Pfam" id="PF00149">
    <property type="entry name" value="Metallophos"/>
    <property type="match status" value="1"/>
</dbReference>
<dbReference type="AlphaFoldDB" id="A0A510DU09"/>
<evidence type="ECO:0000313" key="5">
    <source>
        <dbReference type="Proteomes" id="UP000325030"/>
    </source>
</evidence>
<sequence length="319" mass="36277">MEEVLTPEVEEVKTSTFLKEHEEESQKALDAVREIISNQDLLHKLLEESTSIFESQTNYLGSIETDKKVVFVGDTHGAFDVALYTLLNFLHDDSVGKIVFLGDYVDRGEMSLENLVLILREMLEDHESKGKMVVLRGNHESPLTNYHYGFFNELSEKAKDFPYEEFQRLFSYMPYAASVNGYFCVHGGIAKDESSESIAPQMKNLSQINELPRGDVEPSNPVAMQLLWNDPRECIDDFIPNVRGEGTFYFGKKAVEDFLNSNSLKGIIRAHEVKDAFSVEMDGKVITVFSSRYHHLSAGVLIMDENKRFHVLKILGEMS</sequence>
<dbReference type="SMART" id="SM00156">
    <property type="entry name" value="PP2Ac"/>
    <property type="match status" value="1"/>
</dbReference>
<dbReference type="InterPro" id="IPR004843">
    <property type="entry name" value="Calcineurin-like_PHP"/>
</dbReference>
<accession>A0A510E1D1</accession>
<dbReference type="OrthoDB" id="303721at2157"/>
<reference evidence="2 4" key="2">
    <citation type="journal article" date="2020" name="Int. J. Syst. Evol. Microbiol.">
        <title>Sulfuracidifex tepidarius gen. nov., sp. nov. and transfer of Sulfolobus metallicus Huber and Stetter 1992 to the genus Sulfuracidifex as Sulfuracidifex metallicus comb. nov.</title>
        <authorList>
            <person name="Itoh T."/>
            <person name="Miura T."/>
            <person name="Sakai H.D."/>
            <person name="Kato S."/>
            <person name="Ohkuma M."/>
            <person name="Takashina T."/>
        </authorList>
    </citation>
    <scope>NUCLEOTIDE SEQUENCE [LARGE SCALE GENOMIC DNA]</scope>
    <source>
        <strain evidence="2 4">IC-006</strain>
        <strain evidence="3">IC-007</strain>
    </source>
</reference>
<evidence type="ECO:0000259" key="1">
    <source>
        <dbReference type="SMART" id="SM00156"/>
    </source>
</evidence>
<organism evidence="2 4">
    <name type="scientific">Sulfuracidifex tepidarius</name>
    <dbReference type="NCBI Taxonomy" id="1294262"/>
    <lineage>
        <taxon>Archaea</taxon>
        <taxon>Thermoproteota</taxon>
        <taxon>Thermoprotei</taxon>
        <taxon>Sulfolobales</taxon>
        <taxon>Sulfolobaceae</taxon>
        <taxon>Sulfuracidifex</taxon>
    </lineage>
</organism>
<dbReference type="PANTHER" id="PTHR11668">
    <property type="entry name" value="SERINE/THREONINE PROTEIN PHOSPHATASE"/>
    <property type="match status" value="1"/>
</dbReference>
<name>A0A510DU09_9CREN</name>
<dbReference type="GO" id="GO:0005737">
    <property type="term" value="C:cytoplasm"/>
    <property type="evidence" value="ECO:0007669"/>
    <property type="project" value="TreeGrafter"/>
</dbReference>
<dbReference type="EMBL" id="AP018929">
    <property type="protein sequence ID" value="BBG23528.1"/>
    <property type="molecule type" value="Genomic_DNA"/>
</dbReference>
<dbReference type="InterPro" id="IPR050341">
    <property type="entry name" value="PP1_catalytic_subunit"/>
</dbReference>
<proteinExistence type="predicted"/>
<dbReference type="STRING" id="1294262.GCA_001316085_01617"/>
<gene>
    <name evidence="2" type="ORF">IC006_0812</name>
    <name evidence="3" type="ORF">IC007_0787</name>
</gene>
<evidence type="ECO:0000313" key="2">
    <source>
        <dbReference type="EMBL" id="BBG23528.1"/>
    </source>
</evidence>
<dbReference type="EMBL" id="AP018930">
    <property type="protein sequence ID" value="BBG26282.1"/>
    <property type="molecule type" value="Genomic_DNA"/>
</dbReference>
<dbReference type="PRINTS" id="PR00114">
    <property type="entry name" value="STPHPHTASE"/>
</dbReference>
<reference evidence="5" key="1">
    <citation type="submission" date="2018-09" db="EMBL/GenBank/DDBJ databases">
        <title>Complete Genome Sequencing of Sulfolobus sp. JCM 16834.</title>
        <authorList>
            <person name="Kato S."/>
            <person name="Itoh T."/>
            <person name="Ohkuma M."/>
        </authorList>
    </citation>
    <scope>NUCLEOTIDE SEQUENCE [LARGE SCALE GENOMIC DNA]</scope>
    <source>
        <strain evidence="5">IC-007</strain>
    </source>
</reference>
<keyword evidence="4" id="KW-1185">Reference proteome</keyword>
<evidence type="ECO:0000313" key="4">
    <source>
        <dbReference type="Proteomes" id="UP000322983"/>
    </source>
</evidence>
<dbReference type="KEGG" id="step:IC006_0812"/>
<dbReference type="InterPro" id="IPR006186">
    <property type="entry name" value="Ser/Thr-sp_prot-phosphatase"/>
</dbReference>
<protein>
    <submittedName>
        <fullName evidence="2">Bis(5'-nucleosyl)-tetraphosphatase, symmetrical</fullName>
    </submittedName>
</protein>
<dbReference type="CDD" id="cd00144">
    <property type="entry name" value="MPP_PPP_family"/>
    <property type="match status" value="1"/>
</dbReference>
<dbReference type="InterPro" id="IPR029052">
    <property type="entry name" value="Metallo-depent_PP-like"/>
</dbReference>
<evidence type="ECO:0000313" key="3">
    <source>
        <dbReference type="EMBL" id="BBG26282.1"/>
    </source>
</evidence>
<dbReference type="Gene3D" id="3.60.21.10">
    <property type="match status" value="1"/>
</dbReference>
<dbReference type="SUPFAM" id="SSF56300">
    <property type="entry name" value="Metallo-dependent phosphatases"/>
    <property type="match status" value="1"/>
</dbReference>
<dbReference type="PANTHER" id="PTHR11668:SF496">
    <property type="entry name" value="SERINE_THREONINE-PROTEIN PHOSPHATASE"/>
    <property type="match status" value="1"/>
</dbReference>
<dbReference type="GO" id="GO:0004722">
    <property type="term" value="F:protein serine/threonine phosphatase activity"/>
    <property type="evidence" value="ECO:0007669"/>
    <property type="project" value="TreeGrafter"/>
</dbReference>
<dbReference type="Proteomes" id="UP000325030">
    <property type="component" value="Chromosome"/>
</dbReference>
<feature type="domain" description="Serine/threonine specific protein phosphatases" evidence="1">
    <location>
        <begin position="36"/>
        <end position="318"/>
    </location>
</feature>